<sequence length="189" mass="21656">MPTTQCPDILAFVEGTMERIFLNSNFSSINVIPILNGNSWNTQTLCAQIITKFKARKQFPGQIVVWMDREDNPDSILVIGNAIRSAFSGAGFPPDKVHCLISDKMCENLMLADESMIRKELTIPQYVYQFEGQNGKHHMKELWKQRNKNYKETIHGPNLLKKMRLSRARSLSGGVDQFLGTFQSNCWWL</sequence>
<reference evidence="1 2" key="1">
    <citation type="submission" date="2020-09" db="EMBL/GenBank/DDBJ databases">
        <title>Roseomonas.</title>
        <authorList>
            <person name="Zhu W."/>
        </authorList>
    </citation>
    <scope>NUCLEOTIDE SEQUENCE [LARGE SCALE GENOMIC DNA]</scope>
    <source>
        <strain evidence="1 2">573</strain>
    </source>
</reference>
<proteinExistence type="predicted"/>
<name>A0ABS3KQT3_9PROT</name>
<evidence type="ECO:0000313" key="2">
    <source>
        <dbReference type="Proteomes" id="UP001518989"/>
    </source>
</evidence>
<organism evidence="1 2">
    <name type="scientific">Roseomonas haemaphysalidis</name>
    <dbReference type="NCBI Taxonomy" id="2768162"/>
    <lineage>
        <taxon>Bacteria</taxon>
        <taxon>Pseudomonadati</taxon>
        <taxon>Pseudomonadota</taxon>
        <taxon>Alphaproteobacteria</taxon>
        <taxon>Acetobacterales</taxon>
        <taxon>Roseomonadaceae</taxon>
        <taxon>Roseomonas</taxon>
    </lineage>
</organism>
<keyword evidence="2" id="KW-1185">Reference proteome</keyword>
<evidence type="ECO:0008006" key="3">
    <source>
        <dbReference type="Google" id="ProtNLM"/>
    </source>
</evidence>
<dbReference type="Proteomes" id="UP001518989">
    <property type="component" value="Unassembled WGS sequence"/>
</dbReference>
<accession>A0ABS3KQT3</accession>
<gene>
    <name evidence="1" type="ORF">IAI61_12395</name>
</gene>
<dbReference type="RefSeq" id="WP_207417590.1">
    <property type="nucleotide sequence ID" value="NZ_CP061177.1"/>
</dbReference>
<protein>
    <recommendedName>
        <fullName evidence="3">DUF4276 family protein</fullName>
    </recommendedName>
</protein>
<dbReference type="EMBL" id="JACTNG010000006">
    <property type="protein sequence ID" value="MBO1079831.1"/>
    <property type="molecule type" value="Genomic_DNA"/>
</dbReference>
<evidence type="ECO:0000313" key="1">
    <source>
        <dbReference type="EMBL" id="MBO1079831.1"/>
    </source>
</evidence>
<comment type="caution">
    <text evidence="1">The sequence shown here is derived from an EMBL/GenBank/DDBJ whole genome shotgun (WGS) entry which is preliminary data.</text>
</comment>